<keyword evidence="8 12" id="KW-0663">Pyridoxal phosphate</keyword>
<dbReference type="EC" id="2.3.1.47" evidence="5"/>
<sequence>MTNSALSRKLALRLESMRTAGLHRNPPRIDARHGAHIVINGISHVNFGSNDYLGLGTCAQWQRTVQDCFAAHAPSASSSRLVTGHLAETELLESSFAARFGYDECLFFPSGYQANMAVITGLLTDADAIFFDKRIHASMAHALSALGTAEGGPNLCGYAHGDLAQLQRKLRRHLDGENAQLLRDTALRAHNTTGSPTNTEASDRQNAPAYHAAVAVLTESLFSMDGDALNLPALHAAAPDAFTIVDEAHAVGALGPGGLGLASHRAVQFNELANGLGKGQHKGQHKWPSKGQGKELGKGSRKGADIVVGTLGKALGLFGAFVLMPRGFKEFLTNFAAPVIYSTAMPPAFAACALAAVDRIATMDAERAHLARLGALLHTLLADYPCPVHGNAHIIAVEVGEENRATRMAAALRRQGMLVFAARHPTVPAGQAILRISLTAAHTEDDIMRLATALHTLTGELSAS</sequence>
<evidence type="ECO:0000256" key="7">
    <source>
        <dbReference type="ARBA" id="ARBA00022756"/>
    </source>
</evidence>
<evidence type="ECO:0000256" key="3">
    <source>
        <dbReference type="ARBA" id="ARBA00010008"/>
    </source>
</evidence>
<dbReference type="PANTHER" id="PTHR13693:SF100">
    <property type="entry name" value="8-AMINO-7-OXONONANOATE SYNTHASE"/>
    <property type="match status" value="1"/>
</dbReference>
<dbReference type="InterPro" id="IPR004839">
    <property type="entry name" value="Aminotransferase_I/II_large"/>
</dbReference>
<evidence type="ECO:0000256" key="4">
    <source>
        <dbReference type="ARBA" id="ARBA00011738"/>
    </source>
</evidence>
<keyword evidence="7" id="KW-0093">Biotin biosynthesis</keyword>
<feature type="transmembrane region" description="Helical" evidence="14">
    <location>
        <begin position="335"/>
        <end position="357"/>
    </location>
</feature>
<dbReference type="InterPro" id="IPR015421">
    <property type="entry name" value="PyrdxlP-dep_Trfase_major"/>
</dbReference>
<evidence type="ECO:0000256" key="14">
    <source>
        <dbReference type="SAM" id="Phobius"/>
    </source>
</evidence>
<reference evidence="16 17" key="1">
    <citation type="submission" date="2020-05" db="EMBL/GenBank/DDBJ databases">
        <title>Draft genome sequence of Desulfovibrio sp. strain HN2T.</title>
        <authorList>
            <person name="Ueno A."/>
            <person name="Tamazawa S."/>
            <person name="Tamamura S."/>
            <person name="Murakami T."/>
            <person name="Kiyama T."/>
            <person name="Inomata H."/>
            <person name="Amano Y."/>
            <person name="Miyakawa K."/>
            <person name="Tamaki H."/>
            <person name="Naganuma T."/>
            <person name="Kaneko K."/>
        </authorList>
    </citation>
    <scope>NUCLEOTIDE SEQUENCE [LARGE SCALE GENOMIC DNA]</scope>
    <source>
        <strain evidence="16 17">HN2</strain>
    </source>
</reference>
<dbReference type="SUPFAM" id="SSF53383">
    <property type="entry name" value="PLP-dependent transferases"/>
    <property type="match status" value="1"/>
</dbReference>
<evidence type="ECO:0000313" key="17">
    <source>
        <dbReference type="Proteomes" id="UP000503840"/>
    </source>
</evidence>
<dbReference type="GO" id="GO:0008710">
    <property type="term" value="F:8-amino-7-oxononanoate synthase activity"/>
    <property type="evidence" value="ECO:0007669"/>
    <property type="project" value="UniProtKB-EC"/>
</dbReference>
<dbReference type="InterPro" id="IPR015424">
    <property type="entry name" value="PyrdxlP-dep_Trfase"/>
</dbReference>
<gene>
    <name evidence="16" type="primary">bioF</name>
    <name evidence="16" type="ORF">DSM101010T_33770</name>
</gene>
<dbReference type="InterPro" id="IPR015422">
    <property type="entry name" value="PyrdxlP-dep_Trfase_small"/>
</dbReference>
<keyword evidence="14" id="KW-0472">Membrane</keyword>
<comment type="subunit">
    <text evidence="4">Homodimer.</text>
</comment>
<evidence type="ECO:0000259" key="15">
    <source>
        <dbReference type="Pfam" id="PF00155"/>
    </source>
</evidence>
<dbReference type="Proteomes" id="UP000503840">
    <property type="component" value="Unassembled WGS sequence"/>
</dbReference>
<keyword evidence="6" id="KW-0808">Transferase</keyword>
<feature type="compositionally biased region" description="Basic residues" evidence="13">
    <location>
        <begin position="279"/>
        <end position="288"/>
    </location>
</feature>
<comment type="caution">
    <text evidence="16">The sequence shown here is derived from an EMBL/GenBank/DDBJ whole genome shotgun (WGS) entry which is preliminary data.</text>
</comment>
<keyword evidence="17" id="KW-1185">Reference proteome</keyword>
<dbReference type="PROSITE" id="PS00599">
    <property type="entry name" value="AA_TRANSFER_CLASS_2"/>
    <property type="match status" value="1"/>
</dbReference>
<dbReference type="PANTHER" id="PTHR13693">
    <property type="entry name" value="CLASS II AMINOTRANSFERASE/8-AMINO-7-OXONONANOATE SYNTHASE"/>
    <property type="match status" value="1"/>
</dbReference>
<evidence type="ECO:0000256" key="9">
    <source>
        <dbReference type="ARBA" id="ARBA00032610"/>
    </source>
</evidence>
<keyword evidence="14" id="KW-1133">Transmembrane helix</keyword>
<dbReference type="GO" id="GO:0030170">
    <property type="term" value="F:pyridoxal phosphate binding"/>
    <property type="evidence" value="ECO:0007669"/>
    <property type="project" value="InterPro"/>
</dbReference>
<name>A0A7J0BP73_9BACT</name>
<comment type="cofactor">
    <cofactor evidence="1 12">
        <name>pyridoxal 5'-phosphate</name>
        <dbReference type="ChEBI" id="CHEBI:597326"/>
    </cofactor>
</comment>
<evidence type="ECO:0000256" key="6">
    <source>
        <dbReference type="ARBA" id="ARBA00022679"/>
    </source>
</evidence>
<dbReference type="GO" id="GO:0009102">
    <property type="term" value="P:biotin biosynthetic process"/>
    <property type="evidence" value="ECO:0007669"/>
    <property type="project" value="UniProtKB-KW"/>
</dbReference>
<evidence type="ECO:0000256" key="1">
    <source>
        <dbReference type="ARBA" id="ARBA00001933"/>
    </source>
</evidence>
<dbReference type="InterPro" id="IPR050087">
    <property type="entry name" value="AON_synthase_class-II"/>
</dbReference>
<dbReference type="InterPro" id="IPR001917">
    <property type="entry name" value="Aminotrans_II_pyridoxalP_BS"/>
</dbReference>
<evidence type="ECO:0000256" key="5">
    <source>
        <dbReference type="ARBA" id="ARBA00013187"/>
    </source>
</evidence>
<organism evidence="16 17">
    <name type="scientific">Desulfovibrio subterraneus</name>
    <dbReference type="NCBI Taxonomy" id="2718620"/>
    <lineage>
        <taxon>Bacteria</taxon>
        <taxon>Pseudomonadati</taxon>
        <taxon>Thermodesulfobacteriota</taxon>
        <taxon>Desulfovibrionia</taxon>
        <taxon>Desulfovibrionales</taxon>
        <taxon>Desulfovibrionaceae</taxon>
        <taxon>Desulfovibrio</taxon>
    </lineage>
</organism>
<feature type="region of interest" description="Disordered" evidence="13">
    <location>
        <begin position="277"/>
        <end position="299"/>
    </location>
</feature>
<comment type="similarity">
    <text evidence="3">Belongs to the class-II pyridoxal-phosphate-dependent aminotransferase family. BioF subfamily.</text>
</comment>
<dbReference type="Pfam" id="PF00155">
    <property type="entry name" value="Aminotran_1_2"/>
    <property type="match status" value="1"/>
</dbReference>
<dbReference type="EMBL" id="BLVO01000016">
    <property type="protein sequence ID" value="GFM35012.1"/>
    <property type="molecule type" value="Genomic_DNA"/>
</dbReference>
<dbReference type="Gene3D" id="3.40.640.10">
    <property type="entry name" value="Type I PLP-dependent aspartate aminotransferase-like (Major domain)"/>
    <property type="match status" value="2"/>
</dbReference>
<dbReference type="RefSeq" id="WP_174406650.1">
    <property type="nucleotide sequence ID" value="NZ_BLVO01000016.1"/>
</dbReference>
<comment type="catalytic activity">
    <reaction evidence="11">
        <text>6-carboxyhexanoyl-[ACP] + L-alanine + H(+) = (8S)-8-amino-7-oxononanoate + holo-[ACP] + CO2</text>
        <dbReference type="Rhea" id="RHEA:42288"/>
        <dbReference type="Rhea" id="RHEA-COMP:9685"/>
        <dbReference type="Rhea" id="RHEA-COMP:9955"/>
        <dbReference type="ChEBI" id="CHEBI:15378"/>
        <dbReference type="ChEBI" id="CHEBI:16526"/>
        <dbReference type="ChEBI" id="CHEBI:57972"/>
        <dbReference type="ChEBI" id="CHEBI:64479"/>
        <dbReference type="ChEBI" id="CHEBI:78846"/>
        <dbReference type="ChEBI" id="CHEBI:149468"/>
        <dbReference type="EC" id="2.3.1.47"/>
    </reaction>
</comment>
<evidence type="ECO:0000313" key="16">
    <source>
        <dbReference type="EMBL" id="GFM35012.1"/>
    </source>
</evidence>
<keyword evidence="14" id="KW-0812">Transmembrane</keyword>
<accession>A0A7J0BP73</accession>
<feature type="transmembrane region" description="Helical" evidence="14">
    <location>
        <begin position="304"/>
        <end position="323"/>
    </location>
</feature>
<dbReference type="Gene3D" id="3.90.1150.10">
    <property type="entry name" value="Aspartate Aminotransferase, domain 1"/>
    <property type="match status" value="2"/>
</dbReference>
<evidence type="ECO:0000256" key="10">
    <source>
        <dbReference type="ARBA" id="ARBA00033381"/>
    </source>
</evidence>
<evidence type="ECO:0000256" key="2">
    <source>
        <dbReference type="ARBA" id="ARBA00004746"/>
    </source>
</evidence>
<evidence type="ECO:0000256" key="11">
    <source>
        <dbReference type="ARBA" id="ARBA00047715"/>
    </source>
</evidence>
<proteinExistence type="inferred from homology"/>
<dbReference type="AlphaFoldDB" id="A0A7J0BP73"/>
<feature type="domain" description="Aminotransferase class I/classII large" evidence="15">
    <location>
        <begin position="45"/>
        <end position="454"/>
    </location>
</feature>
<evidence type="ECO:0000256" key="8">
    <source>
        <dbReference type="ARBA" id="ARBA00022898"/>
    </source>
</evidence>
<protein>
    <recommendedName>
        <fullName evidence="5">8-amino-7-oxononanoate synthase</fullName>
        <ecNumber evidence="5">2.3.1.47</ecNumber>
    </recommendedName>
    <alternativeName>
        <fullName evidence="9">7-keto-8-amino-pelargonic acid synthase</fullName>
    </alternativeName>
    <alternativeName>
        <fullName evidence="10">8-amino-7-ketopelargonate synthase</fullName>
    </alternativeName>
</protein>
<evidence type="ECO:0000256" key="13">
    <source>
        <dbReference type="SAM" id="MobiDB-lite"/>
    </source>
</evidence>
<comment type="pathway">
    <text evidence="2">Cofactor biosynthesis; biotin biosynthesis.</text>
</comment>
<evidence type="ECO:0000256" key="12">
    <source>
        <dbReference type="RuleBase" id="RU003693"/>
    </source>
</evidence>